<dbReference type="OrthoDB" id="9773828at2"/>
<organism evidence="2 3">
    <name type="scientific">Chryseobacterium carnipullorum</name>
    <dbReference type="NCBI Taxonomy" id="1124835"/>
    <lineage>
        <taxon>Bacteria</taxon>
        <taxon>Pseudomonadati</taxon>
        <taxon>Bacteroidota</taxon>
        <taxon>Flavobacteriia</taxon>
        <taxon>Flavobacteriales</taxon>
        <taxon>Weeksellaceae</taxon>
        <taxon>Chryseobacterium group</taxon>
        <taxon>Chryseobacterium</taxon>
    </lineage>
</organism>
<name>A0A3G6LYS3_CHRCU</name>
<evidence type="ECO:0000313" key="3">
    <source>
        <dbReference type="Proteomes" id="UP000273270"/>
    </source>
</evidence>
<dbReference type="Pfam" id="PF00248">
    <property type="entry name" value="Aldo_ket_red"/>
    <property type="match status" value="1"/>
</dbReference>
<evidence type="ECO:0000313" key="2">
    <source>
        <dbReference type="EMBL" id="AZA47098.1"/>
    </source>
</evidence>
<reference evidence="3" key="1">
    <citation type="submission" date="2018-11" db="EMBL/GenBank/DDBJ databases">
        <title>Proposal to divide the Flavobacteriaceae and reorganize its genera based on Amino Acid Identity values calculated from whole genome sequences.</title>
        <authorList>
            <person name="Nicholson A.C."/>
            <person name="Gulvik C.A."/>
            <person name="Whitney A.M."/>
            <person name="Humrighouse B.W."/>
            <person name="Bell M."/>
            <person name="Holmes B."/>
            <person name="Steigerwalt A.G."/>
            <person name="Villarma A."/>
            <person name="Sheth M."/>
            <person name="Batra D."/>
            <person name="Pryor J."/>
            <person name="Bernardet J.-F."/>
            <person name="Hugo C."/>
            <person name="Kampfer P."/>
            <person name="Newman J."/>
            <person name="McQuiston J.R."/>
        </authorList>
    </citation>
    <scope>NUCLEOTIDE SEQUENCE [LARGE SCALE GENOMIC DNA]</scope>
    <source>
        <strain evidence="3">G0188</strain>
    </source>
</reference>
<dbReference type="Proteomes" id="UP000273270">
    <property type="component" value="Chromosome"/>
</dbReference>
<feature type="domain" description="NADP-dependent oxidoreductase" evidence="1">
    <location>
        <begin position="9"/>
        <end position="243"/>
    </location>
</feature>
<dbReference type="InterPro" id="IPR053135">
    <property type="entry name" value="AKR2_Oxidoreductase"/>
</dbReference>
<keyword evidence="3" id="KW-1185">Reference proteome</keyword>
<dbReference type="SUPFAM" id="SSF51430">
    <property type="entry name" value="NAD(P)-linked oxidoreductase"/>
    <property type="match status" value="1"/>
</dbReference>
<dbReference type="Gene3D" id="3.20.20.100">
    <property type="entry name" value="NADP-dependent oxidoreductase domain"/>
    <property type="match status" value="1"/>
</dbReference>
<evidence type="ECO:0000259" key="1">
    <source>
        <dbReference type="Pfam" id="PF00248"/>
    </source>
</evidence>
<protein>
    <submittedName>
        <fullName evidence="2">Aldo/keto reductase</fullName>
    </submittedName>
</protein>
<dbReference type="PANTHER" id="PTHR43312">
    <property type="entry name" value="D-THREO-ALDOSE 1-DEHYDROGENASE"/>
    <property type="match status" value="1"/>
</dbReference>
<dbReference type="KEGG" id="ccau:EG346_02305"/>
<sequence length="405" mass="46924">MIQIEEISKIGLGTYRMSSDNERYIEVIKYAIDSGINLIDTAVGYGYGKSELLIGQSTDPETRSSIFIVSKTGYSNKEEIAEFNQKDPNLIALDENTLFSNSPDFISFQLEKSLKRLNTNYIDCYLLHNPEYYCEKNFSTEELERIIFNSFKLLEEKINEGKLRYYGISSNDFSKIPLKAIINSIADFPNFKFLQFPYNIVERNTSFFFDNKNNITISELKNMGFYIFTNRPLNTMLNGKLLRLADTDINDVKPLEYEEELLFNELLQKIQNSLSKMGEDPKIEEYYPIQFFVENRKNMPDISTINLAINDYLYPFLSAINLVDESILNIVNNLKNYWHVFSLYDNQERLNDLKDTLGNQGIIDKNYKGNFSSYLAGLYLGNSGINSVLMGLREKKYVDSIKNLL</sequence>
<gene>
    <name evidence="2" type="ORF">EG346_02305</name>
</gene>
<dbReference type="PANTHER" id="PTHR43312:SF1">
    <property type="entry name" value="NADP-DEPENDENT OXIDOREDUCTASE DOMAIN-CONTAINING PROTEIN"/>
    <property type="match status" value="1"/>
</dbReference>
<dbReference type="CDD" id="cd19099">
    <property type="entry name" value="AKR_unchar"/>
    <property type="match status" value="1"/>
</dbReference>
<dbReference type="InterPro" id="IPR023210">
    <property type="entry name" value="NADP_OxRdtase_dom"/>
</dbReference>
<proteinExistence type="predicted"/>
<dbReference type="RefSeq" id="WP_123876878.1">
    <property type="nucleotide sequence ID" value="NZ_CP033920.1"/>
</dbReference>
<dbReference type="AlphaFoldDB" id="A0A3G6LYS3"/>
<accession>A0A3G6LYS3</accession>
<dbReference type="InterPro" id="IPR036812">
    <property type="entry name" value="NAD(P)_OxRdtase_dom_sf"/>
</dbReference>
<dbReference type="EMBL" id="CP033920">
    <property type="protein sequence ID" value="AZA47098.1"/>
    <property type="molecule type" value="Genomic_DNA"/>
</dbReference>